<dbReference type="Proteomes" id="UP000243686">
    <property type="component" value="Unassembled WGS sequence"/>
</dbReference>
<gene>
    <name evidence="1" type="ORF">X801_01714</name>
</gene>
<protein>
    <submittedName>
        <fullName evidence="1">Uncharacterized protein</fullName>
    </submittedName>
</protein>
<evidence type="ECO:0000313" key="2">
    <source>
        <dbReference type="Proteomes" id="UP000243686"/>
    </source>
</evidence>
<feature type="non-terminal residue" evidence="1">
    <location>
        <position position="344"/>
    </location>
</feature>
<name>A0A1S8X6Q8_OPIVI</name>
<dbReference type="EMBL" id="KV891790">
    <property type="protein sequence ID" value="OON22388.1"/>
    <property type="molecule type" value="Genomic_DNA"/>
</dbReference>
<dbReference type="AlphaFoldDB" id="A0A1S8X6Q8"/>
<reference evidence="1 2" key="1">
    <citation type="submission" date="2015-03" db="EMBL/GenBank/DDBJ databases">
        <title>Draft genome of the nematode, Opisthorchis viverrini.</title>
        <authorList>
            <person name="Mitreva M."/>
        </authorList>
    </citation>
    <scope>NUCLEOTIDE SEQUENCE [LARGE SCALE GENOMIC DNA]</scope>
    <source>
        <strain evidence="1">Khon Kaen</strain>
    </source>
</reference>
<keyword evidence="2" id="KW-1185">Reference proteome</keyword>
<sequence>MSLLHNIMRQKLQTKPDGSGPNTFVEYDSHAKQLSMPPGSPAADKRTLMANAVDAASEAVATFLPLGLDTTTTKVPRWQEDLHRDVDYYGTVFGLGKPLWFSRADLTSNSPNIVTTNDPTTFPNSVGLAWWCRTLRRQCLRIVLSKLNLGYRTPLAEGSHGQANRGASLQTPTTAKINLSIRTSDKQSTVGLTESANEPEIKISLRSVSVYLITPHQKIQVNPLLHLSGGKGTSDFIDVSILISPLGRRELIERPNDKAEFAANGEEAHVYTYARERFEMGVDLASNPTNPAPQVSNRLRGRYGNELVHKITLMCHLSSGATFHKMQKKHTLSRQLIIQPIRII</sequence>
<accession>A0A1S8X6Q8</accession>
<proteinExistence type="predicted"/>
<evidence type="ECO:0000313" key="1">
    <source>
        <dbReference type="EMBL" id="OON22388.1"/>
    </source>
</evidence>
<organism evidence="1 2">
    <name type="scientific">Opisthorchis viverrini</name>
    <name type="common">Southeast Asian liver fluke</name>
    <dbReference type="NCBI Taxonomy" id="6198"/>
    <lineage>
        <taxon>Eukaryota</taxon>
        <taxon>Metazoa</taxon>
        <taxon>Spiralia</taxon>
        <taxon>Lophotrochozoa</taxon>
        <taxon>Platyhelminthes</taxon>
        <taxon>Trematoda</taxon>
        <taxon>Digenea</taxon>
        <taxon>Opisthorchiida</taxon>
        <taxon>Opisthorchiata</taxon>
        <taxon>Opisthorchiidae</taxon>
        <taxon>Opisthorchis</taxon>
    </lineage>
</organism>